<dbReference type="SMART" id="SM00320">
    <property type="entry name" value="WD40"/>
    <property type="match status" value="7"/>
</dbReference>
<dbReference type="PROSITE" id="PS50294">
    <property type="entry name" value="WD_REPEATS_REGION"/>
    <property type="match status" value="2"/>
</dbReference>
<feature type="repeat" description="WD" evidence="3">
    <location>
        <begin position="281"/>
        <end position="313"/>
    </location>
</feature>
<dbReference type="Gene3D" id="2.130.10.10">
    <property type="entry name" value="YVTN repeat-like/Quinoprotein amine dehydrogenase"/>
    <property type="match status" value="3"/>
</dbReference>
<keyword evidence="5" id="KW-1185">Reference proteome</keyword>
<dbReference type="Proteomes" id="UP000298416">
    <property type="component" value="Unassembled WGS sequence"/>
</dbReference>
<evidence type="ECO:0000256" key="3">
    <source>
        <dbReference type="PROSITE-ProRule" id="PRU00221"/>
    </source>
</evidence>
<reference evidence="4" key="1">
    <citation type="submission" date="2018-01" db="EMBL/GenBank/DDBJ databases">
        <authorList>
            <person name="Mao J.F."/>
        </authorList>
    </citation>
    <scope>NUCLEOTIDE SEQUENCE</scope>
    <source>
        <strain evidence="4">Huo1</strain>
        <tissue evidence="4">Leaf</tissue>
    </source>
</reference>
<proteinExistence type="predicted"/>
<dbReference type="PROSITE" id="PS50082">
    <property type="entry name" value="WD_REPEATS_2"/>
    <property type="match status" value="3"/>
</dbReference>
<name>A0A8X8WYF3_SALSN</name>
<organism evidence="4">
    <name type="scientific">Salvia splendens</name>
    <name type="common">Scarlet sage</name>
    <dbReference type="NCBI Taxonomy" id="180675"/>
    <lineage>
        <taxon>Eukaryota</taxon>
        <taxon>Viridiplantae</taxon>
        <taxon>Streptophyta</taxon>
        <taxon>Embryophyta</taxon>
        <taxon>Tracheophyta</taxon>
        <taxon>Spermatophyta</taxon>
        <taxon>Magnoliopsida</taxon>
        <taxon>eudicotyledons</taxon>
        <taxon>Gunneridae</taxon>
        <taxon>Pentapetalae</taxon>
        <taxon>asterids</taxon>
        <taxon>lamiids</taxon>
        <taxon>Lamiales</taxon>
        <taxon>Lamiaceae</taxon>
        <taxon>Nepetoideae</taxon>
        <taxon>Mentheae</taxon>
        <taxon>Salviinae</taxon>
        <taxon>Salvia</taxon>
        <taxon>Salvia subgen. Calosphace</taxon>
        <taxon>core Calosphace</taxon>
    </lineage>
</organism>
<dbReference type="InterPro" id="IPR045182">
    <property type="entry name" value="JINGUBANG-like"/>
</dbReference>
<comment type="caution">
    <text evidence="4">The sequence shown here is derived from an EMBL/GenBank/DDBJ whole genome shotgun (WGS) entry which is preliminary data.</text>
</comment>
<dbReference type="PRINTS" id="PR00320">
    <property type="entry name" value="GPROTEINBRPT"/>
</dbReference>
<keyword evidence="2" id="KW-0677">Repeat</keyword>
<dbReference type="InterPro" id="IPR036322">
    <property type="entry name" value="WD40_repeat_dom_sf"/>
</dbReference>
<evidence type="ECO:0000256" key="1">
    <source>
        <dbReference type="ARBA" id="ARBA00022574"/>
    </source>
</evidence>
<dbReference type="PANTHER" id="PTHR22844:SF324">
    <property type="entry name" value="TRANSDUCIN_WD40 REPEAT PROTEIN"/>
    <property type="match status" value="1"/>
</dbReference>
<dbReference type="InterPro" id="IPR001680">
    <property type="entry name" value="WD40_rpt"/>
</dbReference>
<evidence type="ECO:0000313" key="4">
    <source>
        <dbReference type="EMBL" id="KAG6404310.1"/>
    </source>
</evidence>
<dbReference type="InterPro" id="IPR015943">
    <property type="entry name" value="WD40/YVTN_repeat-like_dom_sf"/>
</dbReference>
<dbReference type="SUPFAM" id="SSF50978">
    <property type="entry name" value="WD40 repeat-like"/>
    <property type="match status" value="1"/>
</dbReference>
<protein>
    <submittedName>
        <fullName evidence="4">Uncharacterized protein</fullName>
    </submittedName>
</protein>
<dbReference type="PANTHER" id="PTHR22844">
    <property type="entry name" value="F-BOX AND WD40 DOMAIN PROTEIN"/>
    <property type="match status" value="1"/>
</dbReference>
<accession>A0A8X8WYF3</accession>
<reference evidence="4" key="2">
    <citation type="submission" date="2020-08" db="EMBL/GenBank/DDBJ databases">
        <title>Plant Genome Project.</title>
        <authorList>
            <person name="Zhang R.-G."/>
        </authorList>
    </citation>
    <scope>NUCLEOTIDE SEQUENCE</scope>
    <source>
        <strain evidence="4">Huo1</strain>
        <tissue evidence="4">Leaf</tissue>
    </source>
</reference>
<keyword evidence="1 3" id="KW-0853">WD repeat</keyword>
<dbReference type="OrthoDB" id="674604at2759"/>
<dbReference type="EMBL" id="PNBA02000013">
    <property type="protein sequence ID" value="KAG6404310.1"/>
    <property type="molecule type" value="Genomic_DNA"/>
</dbReference>
<feature type="repeat" description="WD" evidence="3">
    <location>
        <begin position="332"/>
        <end position="362"/>
    </location>
</feature>
<gene>
    <name evidence="4" type="ORF">SASPL_136556</name>
</gene>
<sequence>MEDLQSWLANDSSYNSNSLVLFTNSSPSLSSSSATTHSAPTLCEDSSFNSVRSSSSALTYYSYQTAAKPSVSHSCIASIKTTAAQISCLAVHGGLLYAATMNEIDVFDLATLSLVEEFGSGSGWAKSIAFTGGKIFTAHQDCKIRVWTAPISPKLKNHQLISTLPTLRDRFLNCLSAKNYVKIRRHKQNLWIQHADAVSGLAVDSDRGELYSISWDKSFKTWKTSSDMQCIESVGSAHSDAVNAVASSGGTVYTGSADGKIKVWRASASGDRRKRSLKTTLSKHDSSVNALALTPDGAGLASGGGDGVILVWERRDDGGDDEEMDFFVACCLKGHKGAVLSLVCVSDFLISGSADRSVRIWKYAKGFGYRGCCVAVMEGHCKPVKSVVAVEDEDLDDQRFSVISGSLDGEIRVWKVVISDHYSD</sequence>
<feature type="repeat" description="WD" evidence="3">
    <location>
        <begin position="235"/>
        <end position="264"/>
    </location>
</feature>
<evidence type="ECO:0000256" key="2">
    <source>
        <dbReference type="ARBA" id="ARBA00022737"/>
    </source>
</evidence>
<dbReference type="Pfam" id="PF00400">
    <property type="entry name" value="WD40"/>
    <property type="match status" value="4"/>
</dbReference>
<dbReference type="AlphaFoldDB" id="A0A8X8WYF3"/>
<dbReference type="InterPro" id="IPR020472">
    <property type="entry name" value="WD40_PAC1"/>
</dbReference>
<evidence type="ECO:0000313" key="5">
    <source>
        <dbReference type="Proteomes" id="UP000298416"/>
    </source>
</evidence>